<dbReference type="AlphaFoldDB" id="A0A834KEL3"/>
<proteinExistence type="predicted"/>
<evidence type="ECO:0000313" key="2">
    <source>
        <dbReference type="Proteomes" id="UP000614350"/>
    </source>
</evidence>
<name>A0A834KEL3_VESVU</name>
<dbReference type="EMBL" id="JACSEA010000004">
    <property type="protein sequence ID" value="KAF7402496.1"/>
    <property type="molecule type" value="Genomic_DNA"/>
</dbReference>
<accession>A0A834KEL3</accession>
<dbReference type="Proteomes" id="UP000614350">
    <property type="component" value="Unassembled WGS sequence"/>
</dbReference>
<reference evidence="1" key="1">
    <citation type="journal article" date="2020" name="G3 (Bethesda)">
        <title>High-Quality Assemblies for Three Invasive Social Wasps from the &lt;i&gt;Vespula&lt;/i&gt; Genus.</title>
        <authorList>
            <person name="Harrop T.W.R."/>
            <person name="Guhlin J."/>
            <person name="McLaughlin G.M."/>
            <person name="Permina E."/>
            <person name="Stockwell P."/>
            <person name="Gilligan J."/>
            <person name="Le Lec M.F."/>
            <person name="Gruber M.A.M."/>
            <person name="Quinn O."/>
            <person name="Lovegrove M."/>
            <person name="Duncan E.J."/>
            <person name="Remnant E.J."/>
            <person name="Van Eeckhoven J."/>
            <person name="Graham B."/>
            <person name="Knapp R.A."/>
            <person name="Langford K.W."/>
            <person name="Kronenberg Z."/>
            <person name="Press M.O."/>
            <person name="Eacker S.M."/>
            <person name="Wilson-Rankin E.E."/>
            <person name="Purcell J."/>
            <person name="Lester P.J."/>
            <person name="Dearden P.K."/>
        </authorList>
    </citation>
    <scope>NUCLEOTIDE SEQUENCE</scope>
    <source>
        <strain evidence="1">Marl-1</strain>
    </source>
</reference>
<organism evidence="1 2">
    <name type="scientific">Vespula vulgaris</name>
    <name type="common">Yellow jacket</name>
    <name type="synonym">Wasp</name>
    <dbReference type="NCBI Taxonomy" id="7454"/>
    <lineage>
        <taxon>Eukaryota</taxon>
        <taxon>Metazoa</taxon>
        <taxon>Ecdysozoa</taxon>
        <taxon>Arthropoda</taxon>
        <taxon>Hexapoda</taxon>
        <taxon>Insecta</taxon>
        <taxon>Pterygota</taxon>
        <taxon>Neoptera</taxon>
        <taxon>Endopterygota</taxon>
        <taxon>Hymenoptera</taxon>
        <taxon>Apocrita</taxon>
        <taxon>Aculeata</taxon>
        <taxon>Vespoidea</taxon>
        <taxon>Vespidae</taxon>
        <taxon>Vespinae</taxon>
        <taxon>Vespula</taxon>
    </lineage>
</organism>
<gene>
    <name evidence="1" type="ORF">HZH66_004763</name>
</gene>
<comment type="caution">
    <text evidence="1">The sequence shown here is derived from an EMBL/GenBank/DDBJ whole genome shotgun (WGS) entry which is preliminary data.</text>
</comment>
<protein>
    <submittedName>
        <fullName evidence="1">Uncharacterized protein</fullName>
    </submittedName>
</protein>
<evidence type="ECO:0000313" key="1">
    <source>
        <dbReference type="EMBL" id="KAF7402496.1"/>
    </source>
</evidence>
<keyword evidence="2" id="KW-1185">Reference proteome</keyword>
<sequence>MKWSKSRGFGISISRWRESSGARDGMLESKLAFGGIPLSERAGETGLYHLLVYGREWSVSGMPQRHYKYGVPGRTIRRFPAETVPTTGKDRLAPSLNQRQEMEEIERIYQIRLEHQA</sequence>